<evidence type="ECO:0000259" key="1">
    <source>
        <dbReference type="Pfam" id="PF05699"/>
    </source>
</evidence>
<feature type="domain" description="HAT C-terminal dimerisation" evidence="1">
    <location>
        <begin position="1"/>
        <end position="52"/>
    </location>
</feature>
<feature type="non-terminal residue" evidence="2">
    <location>
        <position position="1"/>
    </location>
</feature>
<dbReference type="STRING" id="914234.M2PTI4"/>
<dbReference type="Proteomes" id="UP000016930">
    <property type="component" value="Unassembled WGS sequence"/>
</dbReference>
<dbReference type="AlphaFoldDB" id="M2PTI4"/>
<protein>
    <recommendedName>
        <fullName evidence="1">HAT C-terminal dimerisation domain-containing protein</fullName>
    </recommendedName>
</protein>
<dbReference type="InterPro" id="IPR008906">
    <property type="entry name" value="HATC_C_dom"/>
</dbReference>
<dbReference type="OrthoDB" id="3062869at2759"/>
<organism evidence="2 3">
    <name type="scientific">Ceriporiopsis subvermispora (strain B)</name>
    <name type="common">White-rot fungus</name>
    <name type="synonym">Gelatoporia subvermispora</name>
    <dbReference type="NCBI Taxonomy" id="914234"/>
    <lineage>
        <taxon>Eukaryota</taxon>
        <taxon>Fungi</taxon>
        <taxon>Dikarya</taxon>
        <taxon>Basidiomycota</taxon>
        <taxon>Agaricomycotina</taxon>
        <taxon>Agaricomycetes</taxon>
        <taxon>Polyporales</taxon>
        <taxon>Gelatoporiaceae</taxon>
        <taxon>Gelatoporia</taxon>
    </lineage>
</organism>
<name>M2PTI4_CERS8</name>
<dbReference type="Pfam" id="PF05699">
    <property type="entry name" value="Dimer_Tnp_hAT"/>
    <property type="match status" value="1"/>
</dbReference>
<evidence type="ECO:0000313" key="2">
    <source>
        <dbReference type="EMBL" id="EMD40009.1"/>
    </source>
</evidence>
<dbReference type="EMBL" id="KB445793">
    <property type="protein sequence ID" value="EMD40009.1"/>
    <property type="molecule type" value="Genomic_DNA"/>
</dbReference>
<proteinExistence type="predicted"/>
<dbReference type="SUPFAM" id="SSF53098">
    <property type="entry name" value="Ribonuclease H-like"/>
    <property type="match status" value="1"/>
</dbReference>
<dbReference type="HOGENOM" id="CLU_009123_15_3_1"/>
<feature type="non-terminal residue" evidence="2">
    <location>
        <position position="58"/>
    </location>
</feature>
<evidence type="ECO:0000313" key="3">
    <source>
        <dbReference type="Proteomes" id="UP000016930"/>
    </source>
</evidence>
<dbReference type="GO" id="GO:0046983">
    <property type="term" value="F:protein dimerization activity"/>
    <property type="evidence" value="ECO:0007669"/>
    <property type="project" value="InterPro"/>
</dbReference>
<dbReference type="InterPro" id="IPR012337">
    <property type="entry name" value="RNaseH-like_sf"/>
</dbReference>
<sequence length="58" mass="6574">YPVWGSLARDYLAIMATSVSSERAFSSARITITKRRNRLKGDIVKALQVLKSAFRKNM</sequence>
<gene>
    <name evidence="2" type="ORF">CERSUDRAFT_27745</name>
</gene>
<keyword evidence="3" id="KW-1185">Reference proteome</keyword>
<accession>M2PTI4</accession>
<reference evidence="2 3" key="1">
    <citation type="journal article" date="2012" name="Proc. Natl. Acad. Sci. U.S.A.">
        <title>Comparative genomics of Ceriporiopsis subvermispora and Phanerochaete chrysosporium provide insight into selective ligninolysis.</title>
        <authorList>
            <person name="Fernandez-Fueyo E."/>
            <person name="Ruiz-Duenas F.J."/>
            <person name="Ferreira P."/>
            <person name="Floudas D."/>
            <person name="Hibbett D.S."/>
            <person name="Canessa P."/>
            <person name="Larrondo L.F."/>
            <person name="James T.Y."/>
            <person name="Seelenfreund D."/>
            <person name="Lobos S."/>
            <person name="Polanco R."/>
            <person name="Tello M."/>
            <person name="Honda Y."/>
            <person name="Watanabe T."/>
            <person name="Watanabe T."/>
            <person name="Ryu J.S."/>
            <person name="Kubicek C.P."/>
            <person name="Schmoll M."/>
            <person name="Gaskell J."/>
            <person name="Hammel K.E."/>
            <person name="St John F.J."/>
            <person name="Vanden Wymelenberg A."/>
            <person name="Sabat G."/>
            <person name="Splinter BonDurant S."/>
            <person name="Syed K."/>
            <person name="Yadav J.S."/>
            <person name="Doddapaneni H."/>
            <person name="Subramanian V."/>
            <person name="Lavin J.L."/>
            <person name="Oguiza J.A."/>
            <person name="Perez G."/>
            <person name="Pisabarro A.G."/>
            <person name="Ramirez L."/>
            <person name="Santoyo F."/>
            <person name="Master E."/>
            <person name="Coutinho P.M."/>
            <person name="Henrissat B."/>
            <person name="Lombard V."/>
            <person name="Magnuson J.K."/>
            <person name="Kuees U."/>
            <person name="Hori C."/>
            <person name="Igarashi K."/>
            <person name="Samejima M."/>
            <person name="Held B.W."/>
            <person name="Barry K.W."/>
            <person name="LaButti K.M."/>
            <person name="Lapidus A."/>
            <person name="Lindquist E.A."/>
            <person name="Lucas S.M."/>
            <person name="Riley R."/>
            <person name="Salamov A.A."/>
            <person name="Hoffmeister D."/>
            <person name="Schwenk D."/>
            <person name="Hadar Y."/>
            <person name="Yarden O."/>
            <person name="de Vries R.P."/>
            <person name="Wiebenga A."/>
            <person name="Stenlid J."/>
            <person name="Eastwood D."/>
            <person name="Grigoriev I.V."/>
            <person name="Berka R.M."/>
            <person name="Blanchette R.A."/>
            <person name="Kersten P."/>
            <person name="Martinez A.T."/>
            <person name="Vicuna R."/>
            <person name="Cullen D."/>
        </authorList>
    </citation>
    <scope>NUCLEOTIDE SEQUENCE [LARGE SCALE GENOMIC DNA]</scope>
    <source>
        <strain evidence="2 3">B</strain>
    </source>
</reference>